<dbReference type="SUPFAM" id="SSF53098">
    <property type="entry name" value="Ribonuclease H-like"/>
    <property type="match status" value="1"/>
</dbReference>
<dbReference type="InterPro" id="IPR009057">
    <property type="entry name" value="Homeodomain-like_sf"/>
</dbReference>
<dbReference type="PANTHER" id="PTHR46791">
    <property type="entry name" value="EXPRESSED PROTEIN"/>
    <property type="match status" value="1"/>
</dbReference>
<reference evidence="3" key="1">
    <citation type="submission" date="2021-11" db="EMBL/GenBank/DDBJ databases">
        <authorList>
            <person name="Schell T."/>
        </authorList>
    </citation>
    <scope>NUCLEOTIDE SEQUENCE</scope>
    <source>
        <strain evidence="3">M5</strain>
    </source>
</reference>
<feature type="domain" description="Integrase catalytic" evidence="2">
    <location>
        <begin position="121"/>
        <end position="234"/>
    </location>
</feature>
<name>A0A8J2WPZ0_9CRUS</name>
<organism evidence="3 4">
    <name type="scientific">Daphnia galeata</name>
    <dbReference type="NCBI Taxonomy" id="27404"/>
    <lineage>
        <taxon>Eukaryota</taxon>
        <taxon>Metazoa</taxon>
        <taxon>Ecdysozoa</taxon>
        <taxon>Arthropoda</taxon>
        <taxon>Crustacea</taxon>
        <taxon>Branchiopoda</taxon>
        <taxon>Diplostraca</taxon>
        <taxon>Cladocera</taxon>
        <taxon>Anomopoda</taxon>
        <taxon>Daphniidae</taxon>
        <taxon>Daphnia</taxon>
    </lineage>
</organism>
<evidence type="ECO:0000256" key="1">
    <source>
        <dbReference type="ARBA" id="ARBA00004123"/>
    </source>
</evidence>
<dbReference type="Proteomes" id="UP000789390">
    <property type="component" value="Unassembled WGS sequence"/>
</dbReference>
<dbReference type="GO" id="GO:0015074">
    <property type="term" value="P:DNA integration"/>
    <property type="evidence" value="ECO:0007669"/>
    <property type="project" value="InterPro"/>
</dbReference>
<comment type="caution">
    <text evidence="3">The sequence shown here is derived from an EMBL/GenBank/DDBJ whole genome shotgun (WGS) entry which is preliminary data.</text>
</comment>
<evidence type="ECO:0000313" key="3">
    <source>
        <dbReference type="EMBL" id="CAH0107074.1"/>
    </source>
</evidence>
<dbReference type="Gene3D" id="3.30.420.10">
    <property type="entry name" value="Ribonuclease H-like superfamily/Ribonuclease H"/>
    <property type="match status" value="1"/>
</dbReference>
<protein>
    <recommendedName>
        <fullName evidence="2">Integrase catalytic domain-containing protein</fullName>
    </recommendedName>
</protein>
<dbReference type="OrthoDB" id="7689536at2759"/>
<dbReference type="PANTHER" id="PTHR46791:SF5">
    <property type="entry name" value="CLR5 DOMAIN-CONTAINING PROTEIN-RELATED"/>
    <property type="match status" value="1"/>
</dbReference>
<dbReference type="GO" id="GO:0005634">
    <property type="term" value="C:nucleus"/>
    <property type="evidence" value="ECO:0007669"/>
    <property type="project" value="UniProtKB-SubCell"/>
</dbReference>
<dbReference type="GO" id="GO:0003676">
    <property type="term" value="F:nucleic acid binding"/>
    <property type="evidence" value="ECO:0007669"/>
    <property type="project" value="InterPro"/>
</dbReference>
<evidence type="ECO:0000313" key="4">
    <source>
        <dbReference type="Proteomes" id="UP000789390"/>
    </source>
</evidence>
<dbReference type="SUPFAM" id="SSF46689">
    <property type="entry name" value="Homeodomain-like"/>
    <property type="match status" value="1"/>
</dbReference>
<dbReference type="AlphaFoldDB" id="A0A8J2WPZ0"/>
<dbReference type="InterPro" id="IPR012337">
    <property type="entry name" value="RNaseH-like_sf"/>
</dbReference>
<dbReference type="Pfam" id="PF24764">
    <property type="entry name" value="rva_4"/>
    <property type="match status" value="1"/>
</dbReference>
<keyword evidence="4" id="KW-1185">Reference proteome</keyword>
<comment type="subcellular location">
    <subcellularLocation>
        <location evidence="1">Nucleus</location>
    </subcellularLocation>
</comment>
<dbReference type="PROSITE" id="PS50994">
    <property type="entry name" value="INTEGRASE"/>
    <property type="match status" value="1"/>
</dbReference>
<proteinExistence type="predicted"/>
<accession>A0A8J2WPZ0</accession>
<dbReference type="EMBL" id="CAKKLH010000253">
    <property type="protein sequence ID" value="CAH0107074.1"/>
    <property type="molecule type" value="Genomic_DNA"/>
</dbReference>
<gene>
    <name evidence="3" type="ORF">DGAL_LOCUS10359</name>
</gene>
<dbReference type="InterPro" id="IPR036397">
    <property type="entry name" value="RNaseH_sf"/>
</dbReference>
<evidence type="ECO:0000259" key="2">
    <source>
        <dbReference type="PROSITE" id="PS50994"/>
    </source>
</evidence>
<dbReference type="InterPro" id="IPR001584">
    <property type="entry name" value="Integrase_cat-core"/>
</dbReference>
<dbReference type="InterPro" id="IPR058913">
    <property type="entry name" value="Integrase_dom_put"/>
</dbReference>
<sequence>MWCRNVEDNGDLGQQIIQLLDRQYYVRQIAEQLGFSLRTIRRRMSQLAISVKGRYSRIPDRELEQIINTLITENNNIGYRQIVVRLRTMGHIVRRQTVLRIIRYLFGARNQQMRIVRREYRVRAPLSVTHIHIDGNHKLSKKWRFVIHGGIDGYSRLIYFMRVSNNNREKTVLDAFITGVQEYGLPSRIRTDCGKENTGIGHYMLRSRGLNRGSLMTGSSVHNQRIERLWRDVRSGCASVFEREFTELEHERNLDASNEHDLYCLHTVVVLILLLGRCLRLVGGHITEDWA</sequence>